<dbReference type="AlphaFoldDB" id="A0A806K1V1"/>
<name>A0A806K1V1_9BACT</name>
<protein>
    <submittedName>
        <fullName evidence="1">Uncharacterized protein</fullName>
    </submittedName>
</protein>
<dbReference type="EMBL" id="JQ844238">
    <property type="protein sequence ID" value="AGS53633.1"/>
    <property type="molecule type" value="Genomic_DNA"/>
</dbReference>
<sequence length="89" mass="9432">MAKALSPSLALRCAAQARAGRIWNAAHAKISWTPQREKPPGKALIRKLQGPLEASASSVCIVDGLSNAGSMHSVYQRQGALGQALWMHG</sequence>
<accession>A0A806K1V1</accession>
<proteinExistence type="predicted"/>
<evidence type="ECO:0000313" key="1">
    <source>
        <dbReference type="EMBL" id="AGS53633.1"/>
    </source>
</evidence>
<organism evidence="1">
    <name type="scientific">uncultured bacterium contig00074</name>
    <dbReference type="NCBI Taxonomy" id="1181553"/>
    <lineage>
        <taxon>Bacteria</taxon>
        <taxon>environmental samples</taxon>
    </lineage>
</organism>
<reference evidence="1" key="1">
    <citation type="submission" date="2012-03" db="EMBL/GenBank/DDBJ databases">
        <title>Functional metagenomics reveals considerable lignocellulase gene clusters in the gut microbiome of a wood-feeding higher termite.</title>
        <authorList>
            <person name="Liu N."/>
        </authorList>
    </citation>
    <scope>NUCLEOTIDE SEQUENCE</scope>
</reference>